<dbReference type="InterPro" id="IPR050509">
    <property type="entry name" value="CoA-transferase_III"/>
</dbReference>
<dbReference type="GO" id="GO:0016740">
    <property type="term" value="F:transferase activity"/>
    <property type="evidence" value="ECO:0007669"/>
    <property type="project" value="UniProtKB-KW"/>
</dbReference>
<reference evidence="1" key="1">
    <citation type="submission" date="2021-02" db="EMBL/GenBank/DDBJ databases">
        <title>Genome sequence of Rhodospirillales sp. strain TMPK1 isolated from soil.</title>
        <authorList>
            <person name="Nakai R."/>
            <person name="Kusada H."/>
            <person name="Tamaki H."/>
        </authorList>
    </citation>
    <scope>NUCLEOTIDE SEQUENCE</scope>
    <source>
        <strain evidence="1">TMPK1</strain>
    </source>
</reference>
<dbReference type="InterPro" id="IPR044855">
    <property type="entry name" value="CoA-Trfase_III_dom3_sf"/>
</dbReference>
<sequence>MKLEGIRVLDLSLFLPGPHLTMMMADHGAEVLKVEPYPAGEPVRDMPYRKNGFTVWFRNTHRGKKSLRLNLKSPEGKEILLQLARDADVFVEAFRPGVAKRLGIDYDAIAAVNPRIVYASVSAFGQTGRYADKPAHDLAVQALSGLVACNLGHDGKPTNPHMPVADMAASLMALSGILMALLRREKTGKGDFLDVAMLDAQMAWTPNSTGPVFAEQRAPVVKEERSWGGSAMYRLYETQDGKFIALGGSEHKFAENLLRALDREDLFPYAHIVPGPGQDPLKRFYEATFRTKPLAYWLDFLAGVDCCWAPVRDLKEAFDDPHLRERGMLLTDAQGNDHIGVPIMFRNEPGKPDFQVPELGEHADEVLQRLGYDAAAIAKLRTANVI</sequence>
<name>A0A8S8XH67_9PROT</name>
<accession>A0A8S8XH67</accession>
<dbReference type="InterPro" id="IPR023606">
    <property type="entry name" value="CoA-Trfase_III_dom_1_sf"/>
</dbReference>
<dbReference type="Proteomes" id="UP000681075">
    <property type="component" value="Unassembled WGS sequence"/>
</dbReference>
<organism evidence="1 2">
    <name type="scientific">Roseiterribacter gracilis</name>
    <dbReference type="NCBI Taxonomy" id="2812848"/>
    <lineage>
        <taxon>Bacteria</taxon>
        <taxon>Pseudomonadati</taxon>
        <taxon>Pseudomonadota</taxon>
        <taxon>Alphaproteobacteria</taxon>
        <taxon>Rhodospirillales</taxon>
        <taxon>Roseiterribacteraceae</taxon>
        <taxon>Roseiterribacter</taxon>
    </lineage>
</organism>
<dbReference type="PANTHER" id="PTHR48228:SF5">
    <property type="entry name" value="ALPHA-METHYLACYL-COA RACEMASE"/>
    <property type="match status" value="1"/>
</dbReference>
<keyword evidence="2" id="KW-1185">Reference proteome</keyword>
<gene>
    <name evidence="1" type="ORF">TMPK1_27420</name>
</gene>
<keyword evidence="1" id="KW-0808">Transferase</keyword>
<proteinExistence type="predicted"/>
<dbReference type="Gene3D" id="3.40.50.10540">
    <property type="entry name" value="Crotonobetainyl-coa:carnitine coa-transferase, domain 1"/>
    <property type="match status" value="1"/>
</dbReference>
<dbReference type="AlphaFoldDB" id="A0A8S8XH67"/>
<protein>
    <submittedName>
        <fullName evidence="1">CoA transferase</fullName>
    </submittedName>
</protein>
<dbReference type="SUPFAM" id="SSF89796">
    <property type="entry name" value="CoA-transferase family III (CaiB/BaiF)"/>
    <property type="match status" value="1"/>
</dbReference>
<dbReference type="PANTHER" id="PTHR48228">
    <property type="entry name" value="SUCCINYL-COA--D-CITRAMALATE COA-TRANSFERASE"/>
    <property type="match status" value="1"/>
</dbReference>
<dbReference type="InterPro" id="IPR003673">
    <property type="entry name" value="CoA-Trfase_fam_III"/>
</dbReference>
<dbReference type="EMBL" id="BOPV01000001">
    <property type="protein sequence ID" value="GIL40505.1"/>
    <property type="molecule type" value="Genomic_DNA"/>
</dbReference>
<dbReference type="Gene3D" id="3.30.1540.10">
    <property type="entry name" value="formyl-coa transferase, domain 3"/>
    <property type="match status" value="1"/>
</dbReference>
<dbReference type="RefSeq" id="WP_420243603.1">
    <property type="nucleotide sequence ID" value="NZ_BOPV01000001.1"/>
</dbReference>
<comment type="caution">
    <text evidence="1">The sequence shown here is derived from an EMBL/GenBank/DDBJ whole genome shotgun (WGS) entry which is preliminary data.</text>
</comment>
<dbReference type="Pfam" id="PF02515">
    <property type="entry name" value="CoA_transf_3"/>
    <property type="match status" value="1"/>
</dbReference>
<evidence type="ECO:0000313" key="1">
    <source>
        <dbReference type="EMBL" id="GIL40505.1"/>
    </source>
</evidence>
<evidence type="ECO:0000313" key="2">
    <source>
        <dbReference type="Proteomes" id="UP000681075"/>
    </source>
</evidence>